<gene>
    <name evidence="1" type="ORF">JOC94_004010</name>
</gene>
<dbReference type="InterPro" id="IPR018540">
    <property type="entry name" value="Spo0E-like"/>
</dbReference>
<dbReference type="Proteomes" id="UP000823485">
    <property type="component" value="Unassembled WGS sequence"/>
</dbReference>
<comment type="caution">
    <text evidence="1">The sequence shown here is derived from an EMBL/GenBank/DDBJ whole genome shotgun (WGS) entry which is preliminary data.</text>
</comment>
<dbReference type="PANTHER" id="PTHR41263">
    <property type="entry name" value="ASPARTYL-PHOSPHATE PHOSPHATASE YISI"/>
    <property type="match status" value="1"/>
</dbReference>
<accession>A0ABS2REF9</accession>
<dbReference type="EMBL" id="JAFBFH010000036">
    <property type="protein sequence ID" value="MBM7716986.1"/>
    <property type="molecule type" value="Genomic_DNA"/>
</dbReference>
<dbReference type="Gene3D" id="4.10.280.10">
    <property type="entry name" value="Helix-loop-helix DNA-binding domain"/>
    <property type="match status" value="1"/>
</dbReference>
<organism evidence="1 2">
    <name type="scientific">Siminovitchia thermophila</name>
    <dbReference type="NCBI Taxonomy" id="1245522"/>
    <lineage>
        <taxon>Bacteria</taxon>
        <taxon>Bacillati</taxon>
        <taxon>Bacillota</taxon>
        <taxon>Bacilli</taxon>
        <taxon>Bacillales</taxon>
        <taxon>Bacillaceae</taxon>
        <taxon>Siminovitchia</taxon>
    </lineage>
</organism>
<dbReference type="PANTHER" id="PTHR41263:SF1">
    <property type="entry name" value="ASPARTYL-PHOSPHATE PHOSPHATASE YISI"/>
    <property type="match status" value="1"/>
</dbReference>
<evidence type="ECO:0000313" key="2">
    <source>
        <dbReference type="Proteomes" id="UP000823485"/>
    </source>
</evidence>
<sequence>MNHKYVKSVTGRFQAFTKIETFEIMRKLKRKIIGGGERTMGYGRMEKQILLAKIQEKREEMFFIGNKYGLNAEETVRCSRELDQLLNEYYRDFQTGTVSKKVRHALKKSFVLFSKPFRQNHIRSS</sequence>
<dbReference type="InterPro" id="IPR036638">
    <property type="entry name" value="HLH_DNA-bd_sf"/>
</dbReference>
<keyword evidence="2" id="KW-1185">Reference proteome</keyword>
<dbReference type="SUPFAM" id="SSF140500">
    <property type="entry name" value="BAS1536-like"/>
    <property type="match status" value="1"/>
</dbReference>
<dbReference type="Pfam" id="PF09388">
    <property type="entry name" value="SpoOE-like"/>
    <property type="match status" value="1"/>
</dbReference>
<evidence type="ECO:0000313" key="1">
    <source>
        <dbReference type="EMBL" id="MBM7716986.1"/>
    </source>
</evidence>
<reference evidence="1 2" key="1">
    <citation type="submission" date="2021-01" db="EMBL/GenBank/DDBJ databases">
        <title>Genomic Encyclopedia of Type Strains, Phase IV (KMG-IV): sequencing the most valuable type-strain genomes for metagenomic binning, comparative biology and taxonomic classification.</title>
        <authorList>
            <person name="Goeker M."/>
        </authorList>
    </citation>
    <scope>NUCLEOTIDE SEQUENCE [LARGE SCALE GENOMIC DNA]</scope>
    <source>
        <strain evidence="1 2">DSM 105453</strain>
    </source>
</reference>
<name>A0ABS2REF9_9BACI</name>
<dbReference type="InterPro" id="IPR037208">
    <property type="entry name" value="Spo0E-like_sf"/>
</dbReference>
<proteinExistence type="predicted"/>
<dbReference type="InterPro" id="IPR053028">
    <property type="entry name" value="Spo0E-like_phosphatase"/>
</dbReference>
<protein>
    <recommendedName>
        <fullName evidence="3">Aspartyl-phosphate phosphatase Spo0E family protein</fullName>
    </recommendedName>
</protein>
<evidence type="ECO:0008006" key="3">
    <source>
        <dbReference type="Google" id="ProtNLM"/>
    </source>
</evidence>
<dbReference type="RefSeq" id="WP_205180099.1">
    <property type="nucleotide sequence ID" value="NZ_JAFBFH010000036.1"/>
</dbReference>